<evidence type="ECO:0000256" key="12">
    <source>
        <dbReference type="HAMAP-Rule" id="MF_02004"/>
    </source>
</evidence>
<comment type="domain">
    <text evidence="12">ValRS has two distinct active sites: one for aminoacylation and one for editing. The misactivated threonine is translocated from the active site to the editing site.</text>
</comment>
<evidence type="ECO:0000256" key="6">
    <source>
        <dbReference type="ARBA" id="ARBA00022840"/>
    </source>
</evidence>
<dbReference type="SUPFAM" id="SSF52374">
    <property type="entry name" value="Nucleotidylyl transferase"/>
    <property type="match status" value="1"/>
</dbReference>
<evidence type="ECO:0000256" key="8">
    <source>
        <dbReference type="ARBA" id="ARBA00023054"/>
    </source>
</evidence>
<dbReference type="Proteomes" id="UP001304300">
    <property type="component" value="Chromosome"/>
</dbReference>
<dbReference type="SUPFAM" id="SSF50677">
    <property type="entry name" value="ValRS/IleRS/LeuRS editing domain"/>
    <property type="match status" value="1"/>
</dbReference>
<organism evidence="16 17">
    <name type="scientific">Rubellicoccus peritrichatus</name>
    <dbReference type="NCBI Taxonomy" id="3080537"/>
    <lineage>
        <taxon>Bacteria</taxon>
        <taxon>Pseudomonadati</taxon>
        <taxon>Verrucomicrobiota</taxon>
        <taxon>Opitutia</taxon>
        <taxon>Puniceicoccales</taxon>
        <taxon>Cerasicoccaceae</taxon>
        <taxon>Rubellicoccus</taxon>
    </lineage>
</organism>
<dbReference type="GO" id="GO:0006438">
    <property type="term" value="P:valyl-tRNA aminoacylation"/>
    <property type="evidence" value="ECO:0007669"/>
    <property type="project" value="UniProtKB-UniRule"/>
</dbReference>
<evidence type="ECO:0000256" key="5">
    <source>
        <dbReference type="ARBA" id="ARBA00022741"/>
    </source>
</evidence>
<comment type="function">
    <text evidence="12">Catalyzes the attachment of valine to tRNA(Val). As ValRS can inadvertently accommodate and process structurally similar amino acids such as threonine, to avoid such errors, it has a 'posttransfer' editing activity that hydrolyzes mischarged Thr-tRNA(Val) in a tRNA-dependent manner.</text>
</comment>
<dbReference type="KEGG" id="puo:RZN69_00420"/>
<dbReference type="InterPro" id="IPR033705">
    <property type="entry name" value="Anticodon_Ia_Val"/>
</dbReference>
<comment type="subcellular location">
    <subcellularLocation>
        <location evidence="1 12">Cytoplasm</location>
    </subcellularLocation>
</comment>
<dbReference type="InterPro" id="IPR002300">
    <property type="entry name" value="aa-tRNA-synth_Ia"/>
</dbReference>
<keyword evidence="9 12" id="KW-0030">Aminoacyl-tRNA synthetase</keyword>
<evidence type="ECO:0000256" key="11">
    <source>
        <dbReference type="ARBA" id="ARBA00060830"/>
    </source>
</evidence>
<feature type="domain" description="Methionyl/Valyl/Leucyl/Isoleucyl-tRNA synthetase anticodon-binding" evidence="14">
    <location>
        <begin position="632"/>
        <end position="788"/>
    </location>
</feature>
<dbReference type="Gene3D" id="1.10.287.380">
    <property type="entry name" value="Valyl-tRNA synthetase, C-terminal domain"/>
    <property type="match status" value="1"/>
</dbReference>
<evidence type="ECO:0000256" key="2">
    <source>
        <dbReference type="ARBA" id="ARBA00011245"/>
    </source>
</evidence>
<dbReference type="InterPro" id="IPR037118">
    <property type="entry name" value="Val-tRNA_synth_C_sf"/>
</dbReference>
<dbReference type="Pfam" id="PF10458">
    <property type="entry name" value="Val_tRNA-synt_C"/>
    <property type="match status" value="1"/>
</dbReference>
<dbReference type="GO" id="GO:0002161">
    <property type="term" value="F:aminoacyl-tRNA deacylase activity"/>
    <property type="evidence" value="ECO:0007669"/>
    <property type="project" value="InterPro"/>
</dbReference>
<dbReference type="FunFam" id="3.40.50.620:FF:000032">
    <property type="entry name" value="Valine--tRNA ligase"/>
    <property type="match status" value="1"/>
</dbReference>
<dbReference type="InterPro" id="IPR014729">
    <property type="entry name" value="Rossmann-like_a/b/a_fold"/>
</dbReference>
<dbReference type="CDD" id="cd07962">
    <property type="entry name" value="Anticodon_Ia_Val"/>
    <property type="match status" value="1"/>
</dbReference>
<dbReference type="InterPro" id="IPR010978">
    <property type="entry name" value="tRNA-bd_arm"/>
</dbReference>
<dbReference type="PANTHER" id="PTHR11946:SF93">
    <property type="entry name" value="VALINE--TRNA LIGASE, CHLOROPLASTIC_MITOCHONDRIAL 2"/>
    <property type="match status" value="1"/>
</dbReference>
<evidence type="ECO:0000256" key="4">
    <source>
        <dbReference type="ARBA" id="ARBA00022598"/>
    </source>
</evidence>
<evidence type="ECO:0000259" key="13">
    <source>
        <dbReference type="Pfam" id="PF00133"/>
    </source>
</evidence>
<comment type="domain">
    <text evidence="12">The C-terminal coiled-coil domain is crucial for aminoacylation activity.</text>
</comment>
<dbReference type="EC" id="6.1.1.9" evidence="12"/>
<sequence>MSEISKAYDPSEVESTWYQRWMDAGAFRGEADPEKAPFCITIPPPNVTGVLHMGHLMNNAIQDIYTRRARQQGKAAVWVPGTDHAGIATQSRVEKELRKEGKTRHDLGREKFIERASEWRDDHRNIILDQLKKLGASCDWDRTVHTLDDDYSHAVLTAFVKLFQSGKIYRGQRMVNWCPVSLTALSDEEVIMKPQSGLLYKMRYEVAERPGEFVEISTTRPETIMGDTGVAIHPEDDRYKHLHGLHAVRPFPQANIPFVLDEYVDREFGTGVLKVTPAHDRADWDIGQRHGLEAIDVLTPDGKVNCPECPDLHGKDRFEARKLAAKKLEELGLLVESESYENNVGFSERADVPIEPRLSDQWWLKYPKVAEAKAAVAEGKIKFYPERWAKTYDYWLENIQDWCISRQLWWGHRIPVWYRKGIDRAALTEEDLRDPSKVHVSVEGPSDPENWDQEEDVLDTWASSWLWPFGVFGWEGGLESEEEKKKRAAELAFWHPTSLLVTGPDIIFFWVARMIMAGLEFMDEIPFEAVYFTGLIRDEKGRKMSKSLGNSPDALELISRFGADGLRLGLLMIAPKGQDILFSEERVQQGRNFCNKLWNACRFRQMSGEQTASAHLPGLIEKLDSSYFDADDHAILGRLCQTLDKTDDLMSRYELTAACQELYAFFWTDFCDWYVEVSKSKLQDEKLKANCLAIQDICLRQVLLMLHPIIPFITEQLWHDLGFADKSKGEFDSIENYGPGTGVELRKQLSGNGIELDESAIATIDAIREFVSQARAQKAQYNLATKKDSIFYLEASESGTAALNANKDKLLKLVGAKEIELKSGVEDAPAVVTPLGTLYLDLASAVDPEAEKARLNKELQQLEKAIRGAEAKLGNENFTGRAPAEVVAGVRETLEGNIQKKAELERLLKGLG</sequence>
<protein>
    <recommendedName>
        <fullName evidence="12">Valine--tRNA ligase</fullName>
        <ecNumber evidence="12">6.1.1.9</ecNumber>
    </recommendedName>
    <alternativeName>
        <fullName evidence="12">Valyl-tRNA synthetase</fullName>
        <shortName evidence="12">ValRS</shortName>
    </alternativeName>
</protein>
<dbReference type="InterPro" id="IPR019499">
    <property type="entry name" value="Val-tRNA_synth_tRNA-bd"/>
</dbReference>
<dbReference type="InterPro" id="IPR009008">
    <property type="entry name" value="Val/Leu/Ile-tRNA-synth_edit"/>
</dbReference>
<name>A0AAQ3L9W8_9BACT</name>
<evidence type="ECO:0000256" key="10">
    <source>
        <dbReference type="ARBA" id="ARBA00047552"/>
    </source>
</evidence>
<feature type="coiled-coil region" evidence="12">
    <location>
        <begin position="845"/>
        <end position="872"/>
    </location>
</feature>
<dbReference type="Gene3D" id="1.10.730.10">
    <property type="entry name" value="Isoleucyl-tRNA Synthetase, Domain 1"/>
    <property type="match status" value="1"/>
</dbReference>
<dbReference type="FunFam" id="1.10.287.380:FF:000001">
    <property type="entry name" value="Valine--tRNA ligase"/>
    <property type="match status" value="1"/>
</dbReference>
<evidence type="ECO:0000259" key="14">
    <source>
        <dbReference type="Pfam" id="PF08264"/>
    </source>
</evidence>
<evidence type="ECO:0000259" key="15">
    <source>
        <dbReference type="Pfam" id="PF10458"/>
    </source>
</evidence>
<dbReference type="InterPro" id="IPR013155">
    <property type="entry name" value="M/V/L/I-tRNA-synth_anticd-bd"/>
</dbReference>
<evidence type="ECO:0000256" key="3">
    <source>
        <dbReference type="ARBA" id="ARBA00022490"/>
    </source>
</evidence>
<dbReference type="GO" id="GO:0005524">
    <property type="term" value="F:ATP binding"/>
    <property type="evidence" value="ECO:0007669"/>
    <property type="project" value="UniProtKB-UniRule"/>
</dbReference>
<feature type="short sequence motif" description="'KMSKS' region" evidence="12">
    <location>
        <begin position="543"/>
        <end position="547"/>
    </location>
</feature>
<keyword evidence="8 12" id="KW-0175">Coiled coil</keyword>
<dbReference type="PRINTS" id="PR00986">
    <property type="entry name" value="TRNASYNTHVAL"/>
</dbReference>
<dbReference type="EMBL" id="CP136920">
    <property type="protein sequence ID" value="WOO41531.1"/>
    <property type="molecule type" value="Genomic_DNA"/>
</dbReference>
<dbReference type="InterPro" id="IPR009080">
    <property type="entry name" value="tRNAsynth_Ia_anticodon-bd"/>
</dbReference>
<dbReference type="InterPro" id="IPR002303">
    <property type="entry name" value="Valyl-tRNA_ligase"/>
</dbReference>
<dbReference type="NCBIfam" id="TIGR00422">
    <property type="entry name" value="valS"/>
    <property type="match status" value="1"/>
</dbReference>
<keyword evidence="4 12" id="KW-0436">Ligase</keyword>
<comment type="catalytic activity">
    <reaction evidence="10 12">
        <text>tRNA(Val) + L-valine + ATP = L-valyl-tRNA(Val) + AMP + diphosphate</text>
        <dbReference type="Rhea" id="RHEA:10704"/>
        <dbReference type="Rhea" id="RHEA-COMP:9672"/>
        <dbReference type="Rhea" id="RHEA-COMP:9708"/>
        <dbReference type="ChEBI" id="CHEBI:30616"/>
        <dbReference type="ChEBI" id="CHEBI:33019"/>
        <dbReference type="ChEBI" id="CHEBI:57762"/>
        <dbReference type="ChEBI" id="CHEBI:78442"/>
        <dbReference type="ChEBI" id="CHEBI:78537"/>
        <dbReference type="ChEBI" id="CHEBI:456215"/>
        <dbReference type="EC" id="6.1.1.9"/>
    </reaction>
</comment>
<keyword evidence="7 12" id="KW-0648">Protein biosynthesis</keyword>
<dbReference type="InterPro" id="IPR001412">
    <property type="entry name" value="aa-tRNA-synth_I_CS"/>
</dbReference>
<keyword evidence="5 12" id="KW-0547">Nucleotide-binding</keyword>
<dbReference type="CDD" id="cd00817">
    <property type="entry name" value="ValRS_core"/>
    <property type="match status" value="1"/>
</dbReference>
<dbReference type="PANTHER" id="PTHR11946">
    <property type="entry name" value="VALYL-TRNA SYNTHETASES"/>
    <property type="match status" value="1"/>
</dbReference>
<feature type="domain" description="Aminoacyl-tRNA synthetase class Ia" evidence="13">
    <location>
        <begin position="17"/>
        <end position="582"/>
    </location>
</feature>
<feature type="short sequence motif" description="'HIGH' region" evidence="12">
    <location>
        <begin position="45"/>
        <end position="55"/>
    </location>
</feature>
<dbReference type="HAMAP" id="MF_02004">
    <property type="entry name" value="Val_tRNA_synth_type1"/>
    <property type="match status" value="1"/>
</dbReference>
<evidence type="ECO:0000256" key="9">
    <source>
        <dbReference type="ARBA" id="ARBA00023146"/>
    </source>
</evidence>
<dbReference type="Pfam" id="PF08264">
    <property type="entry name" value="Anticodon_1"/>
    <property type="match status" value="1"/>
</dbReference>
<dbReference type="RefSeq" id="WP_317834015.1">
    <property type="nucleotide sequence ID" value="NZ_CP136920.1"/>
</dbReference>
<comment type="subunit">
    <text evidence="2 12">Monomer.</text>
</comment>
<evidence type="ECO:0000313" key="16">
    <source>
        <dbReference type="EMBL" id="WOO41531.1"/>
    </source>
</evidence>
<comment type="similarity">
    <text evidence="11 12">Belongs to the class-I aminoacyl-tRNA synthetase family. ValS type 1 subfamily.</text>
</comment>
<reference evidence="16 17" key="1">
    <citation type="submission" date="2023-10" db="EMBL/GenBank/DDBJ databases">
        <title>Rubellicoccus peritrichatus gen. nov., sp. nov., isolated from an algae of coral reef tank.</title>
        <authorList>
            <person name="Luo J."/>
        </authorList>
    </citation>
    <scope>NUCLEOTIDE SEQUENCE [LARGE SCALE GENOMIC DNA]</scope>
    <source>
        <strain evidence="16 17">CR14</strain>
    </source>
</reference>
<evidence type="ECO:0000256" key="1">
    <source>
        <dbReference type="ARBA" id="ARBA00004496"/>
    </source>
</evidence>
<dbReference type="Pfam" id="PF00133">
    <property type="entry name" value="tRNA-synt_1"/>
    <property type="match status" value="1"/>
</dbReference>
<dbReference type="AlphaFoldDB" id="A0AAQ3L9W8"/>
<feature type="binding site" evidence="12">
    <location>
        <position position="546"/>
    </location>
    <ligand>
        <name>ATP</name>
        <dbReference type="ChEBI" id="CHEBI:30616"/>
    </ligand>
</feature>
<evidence type="ECO:0000256" key="7">
    <source>
        <dbReference type="ARBA" id="ARBA00022917"/>
    </source>
</evidence>
<evidence type="ECO:0000313" key="17">
    <source>
        <dbReference type="Proteomes" id="UP001304300"/>
    </source>
</evidence>
<accession>A0AAQ3L9W8</accession>
<keyword evidence="3 12" id="KW-0963">Cytoplasm</keyword>
<dbReference type="GO" id="GO:0004832">
    <property type="term" value="F:valine-tRNA ligase activity"/>
    <property type="evidence" value="ECO:0007669"/>
    <property type="project" value="UniProtKB-UniRule"/>
</dbReference>
<dbReference type="SUPFAM" id="SSF46589">
    <property type="entry name" value="tRNA-binding arm"/>
    <property type="match status" value="1"/>
</dbReference>
<dbReference type="GO" id="GO:0005829">
    <property type="term" value="C:cytosol"/>
    <property type="evidence" value="ECO:0007669"/>
    <property type="project" value="TreeGrafter"/>
</dbReference>
<gene>
    <name evidence="12" type="primary">valS</name>
    <name evidence="16" type="ORF">RZN69_00420</name>
</gene>
<keyword evidence="6 12" id="KW-0067">ATP-binding</keyword>
<keyword evidence="17" id="KW-1185">Reference proteome</keyword>
<dbReference type="Gene3D" id="3.40.50.620">
    <property type="entry name" value="HUPs"/>
    <property type="match status" value="2"/>
</dbReference>
<proteinExistence type="inferred from homology"/>
<dbReference type="SUPFAM" id="SSF47323">
    <property type="entry name" value="Anticodon-binding domain of a subclass of class I aminoacyl-tRNA synthetases"/>
    <property type="match status" value="1"/>
</dbReference>
<dbReference type="NCBIfam" id="NF004349">
    <property type="entry name" value="PRK05729.1"/>
    <property type="match status" value="1"/>
</dbReference>
<dbReference type="PROSITE" id="PS00178">
    <property type="entry name" value="AA_TRNA_LIGASE_I"/>
    <property type="match status" value="1"/>
</dbReference>
<feature type="domain" description="Valyl-tRNA synthetase tRNA-binding arm" evidence="15">
    <location>
        <begin position="849"/>
        <end position="911"/>
    </location>
</feature>